<comment type="caution">
    <text evidence="2">The sequence shown here is derived from an EMBL/GenBank/DDBJ whole genome shotgun (WGS) entry which is preliminary data.</text>
</comment>
<accession>A0ABS9A9B7</accession>
<reference evidence="2 3" key="1">
    <citation type="journal article" date="2021" name="Front. Microbiol.">
        <title>Aerobic Denitrification and Heterotrophic Sulfur Oxidation in the Genus Halomonas Revealed by Six Novel Species Characterizations and Genome-Based Analysis.</title>
        <authorList>
            <person name="Wang L."/>
            <person name="Shao Z."/>
        </authorList>
    </citation>
    <scope>NUCLEOTIDE SEQUENCE [LARGE SCALE GENOMIC DNA]</scope>
    <source>
        <strain evidence="2 3">MCCC 1A11081</strain>
    </source>
</reference>
<keyword evidence="1" id="KW-0004">4Fe-4S</keyword>
<comment type="pathway">
    <text evidence="1">Cofactor biosynthesis; ubiquinone biosynthesis.</text>
</comment>
<keyword evidence="1" id="KW-0831">Ubiquinone biosynthesis</keyword>
<feature type="binding site" evidence="1">
    <location>
        <position position="196"/>
    </location>
    <ligand>
        <name>[4Fe-4S] cluster</name>
        <dbReference type="ChEBI" id="CHEBI:49883"/>
    </ligand>
</feature>
<dbReference type="NCBIfam" id="NF011991">
    <property type="entry name" value="PRK15447.1"/>
    <property type="match status" value="1"/>
</dbReference>
<sequence>MSSDSLQLALGPVLFYWTRERYADFYREAADWPVEIVTLGESVCSRRRDMKLDDWLGIGRELAQSGKQVVLASQTLIESEADLRDLRKLCDNGEFMVEANDQSALQRLAAAGLPFIAGAALNLYNPAAIGVMARAGMQRWQAPVEMSRDDLTRLLADCAAEELDAPCEVFAYGHLPLAWSSRCFTARRHQKPKDRCMFVCQKYPEGLALRSQESKEVFTLNGIQTLSGACQDLRHEIKDMAGMGVGVARLSPRAEGMAEVVAAFDAARRGELPAADPLSLVEAEVCDGYWHGRPGMDNTRLTAGLAENHSHSSSSSAFYGAK</sequence>
<keyword evidence="1" id="KW-0408">Iron</keyword>
<comment type="cofactor">
    <cofactor evidence="1">
        <name>[4Fe-4S] cluster</name>
        <dbReference type="ChEBI" id="CHEBI:49883"/>
    </cofactor>
</comment>
<dbReference type="Proteomes" id="UP001320168">
    <property type="component" value="Unassembled WGS sequence"/>
</dbReference>
<organism evidence="2 3">
    <name type="scientific">Billgrantia ethanolica</name>
    <dbReference type="NCBI Taxonomy" id="2733486"/>
    <lineage>
        <taxon>Bacteria</taxon>
        <taxon>Pseudomonadati</taxon>
        <taxon>Pseudomonadota</taxon>
        <taxon>Gammaproteobacteria</taxon>
        <taxon>Oceanospirillales</taxon>
        <taxon>Halomonadaceae</taxon>
        <taxon>Billgrantia</taxon>
    </lineage>
</organism>
<dbReference type="PANTHER" id="PTHR30217">
    <property type="entry name" value="PEPTIDASE U32 FAMILY"/>
    <property type="match status" value="1"/>
</dbReference>
<keyword evidence="3" id="KW-1185">Reference proteome</keyword>
<protein>
    <recommendedName>
        <fullName evidence="1">Ubiquinone biosynthesis protein UbiV</fullName>
    </recommendedName>
</protein>
<dbReference type="Pfam" id="PF01136">
    <property type="entry name" value="Peptidase_U32"/>
    <property type="match status" value="1"/>
</dbReference>
<keyword evidence="1" id="KW-0479">Metal-binding</keyword>
<comment type="function">
    <text evidence="1">Required for O(2)-independent ubiquinone (coenzyme Q) biosynthesis. Together with UbiU, is essential for the C6-hydroxylation reaction in the oxygen-independent ubiquinone biosynthesis pathway.</text>
</comment>
<proteinExistence type="inferred from homology"/>
<evidence type="ECO:0000313" key="3">
    <source>
        <dbReference type="Proteomes" id="UP001320168"/>
    </source>
</evidence>
<dbReference type="EMBL" id="JABFTX010000004">
    <property type="protein sequence ID" value="MCE8004635.1"/>
    <property type="molecule type" value="Genomic_DNA"/>
</dbReference>
<feature type="binding site" evidence="1">
    <location>
        <position position="44"/>
    </location>
    <ligand>
        <name>[4Fe-4S] cluster</name>
        <dbReference type="ChEBI" id="CHEBI:49883"/>
    </ligand>
</feature>
<feature type="binding site" evidence="1">
    <location>
        <position position="200"/>
    </location>
    <ligand>
        <name>[4Fe-4S] cluster</name>
        <dbReference type="ChEBI" id="CHEBI:49883"/>
    </ligand>
</feature>
<comment type="subunit">
    <text evidence="1">Forms a heterodimer with UbiU.</text>
</comment>
<dbReference type="InterPro" id="IPR001539">
    <property type="entry name" value="Peptidase_U32"/>
</dbReference>
<feature type="binding site" evidence="1">
    <location>
        <position position="183"/>
    </location>
    <ligand>
        <name>[4Fe-4S] cluster</name>
        <dbReference type="ChEBI" id="CHEBI:49883"/>
    </ligand>
</feature>
<evidence type="ECO:0000256" key="1">
    <source>
        <dbReference type="HAMAP-Rule" id="MF_02233"/>
    </source>
</evidence>
<dbReference type="RefSeq" id="WP_234271230.1">
    <property type="nucleotide sequence ID" value="NZ_JABFTX010000004.1"/>
</dbReference>
<gene>
    <name evidence="1" type="primary">ubiV</name>
    <name evidence="2" type="ORF">HOP53_17540</name>
</gene>
<dbReference type="InterPro" id="IPR043693">
    <property type="entry name" value="UbiV"/>
</dbReference>
<dbReference type="InterPro" id="IPR051454">
    <property type="entry name" value="RNA/ubiquinone_mod_enzymes"/>
</dbReference>
<keyword evidence="1" id="KW-0411">Iron-sulfur</keyword>
<name>A0ABS9A9B7_9GAMM</name>
<dbReference type="HAMAP" id="MF_02233">
    <property type="entry name" value="UbiV"/>
    <property type="match status" value="1"/>
</dbReference>
<dbReference type="PANTHER" id="PTHR30217:SF11">
    <property type="entry name" value="UBIQUINONE BIOSYNTHESIS PROTEIN UBIV"/>
    <property type="match status" value="1"/>
</dbReference>
<evidence type="ECO:0000313" key="2">
    <source>
        <dbReference type="EMBL" id="MCE8004635.1"/>
    </source>
</evidence>
<comment type="similarity">
    <text evidence="1">Belongs to the peptidase U32 family. UbiV subfamily.</text>
</comment>